<evidence type="ECO:0000313" key="3">
    <source>
        <dbReference type="Proteomes" id="UP000214365"/>
    </source>
</evidence>
<dbReference type="Proteomes" id="UP000214365">
    <property type="component" value="Unassembled WGS sequence"/>
</dbReference>
<dbReference type="GeneID" id="31008472"/>
<gene>
    <name evidence="2" type="ORF">UA08_08716</name>
</gene>
<feature type="compositionally biased region" description="Low complexity" evidence="1">
    <location>
        <begin position="435"/>
        <end position="449"/>
    </location>
</feature>
<feature type="compositionally biased region" description="Polar residues" evidence="1">
    <location>
        <begin position="303"/>
        <end position="317"/>
    </location>
</feature>
<feature type="compositionally biased region" description="Basic and acidic residues" evidence="1">
    <location>
        <begin position="151"/>
        <end position="165"/>
    </location>
</feature>
<feature type="compositionally biased region" description="Basic and acidic residues" evidence="1">
    <location>
        <begin position="405"/>
        <end position="414"/>
    </location>
</feature>
<protein>
    <submittedName>
        <fullName evidence="2">Uncharacterized protein</fullName>
    </submittedName>
</protein>
<proteinExistence type="predicted"/>
<dbReference type="OrthoDB" id="3357271at2759"/>
<keyword evidence="3" id="KW-1185">Reference proteome</keyword>
<evidence type="ECO:0000256" key="1">
    <source>
        <dbReference type="SAM" id="MobiDB-lite"/>
    </source>
</evidence>
<organism evidence="2 3">
    <name type="scientific">Talaromyces atroroseus</name>
    <dbReference type="NCBI Taxonomy" id="1441469"/>
    <lineage>
        <taxon>Eukaryota</taxon>
        <taxon>Fungi</taxon>
        <taxon>Dikarya</taxon>
        <taxon>Ascomycota</taxon>
        <taxon>Pezizomycotina</taxon>
        <taxon>Eurotiomycetes</taxon>
        <taxon>Eurotiomycetidae</taxon>
        <taxon>Eurotiales</taxon>
        <taxon>Trichocomaceae</taxon>
        <taxon>Talaromyces</taxon>
        <taxon>Talaromyces sect. Trachyspermi</taxon>
    </lineage>
</organism>
<name>A0A225A6A3_TALAT</name>
<feature type="compositionally biased region" description="Polar residues" evidence="1">
    <location>
        <begin position="356"/>
        <end position="366"/>
    </location>
</feature>
<dbReference type="AlphaFoldDB" id="A0A225A6A3"/>
<evidence type="ECO:0000313" key="2">
    <source>
        <dbReference type="EMBL" id="OKL56031.1"/>
    </source>
</evidence>
<accession>A0A225A6A3</accession>
<reference evidence="2 3" key="1">
    <citation type="submission" date="2015-06" db="EMBL/GenBank/DDBJ databases">
        <title>Talaromyces atroroseus IBT 11181 draft genome.</title>
        <authorList>
            <person name="Rasmussen K.B."/>
            <person name="Rasmussen S."/>
            <person name="Petersen B."/>
            <person name="Sicheritz-Ponten T."/>
            <person name="Mortensen U.H."/>
            <person name="Thrane U."/>
        </authorList>
    </citation>
    <scope>NUCLEOTIDE SEQUENCE [LARGE SCALE GENOMIC DNA]</scope>
    <source>
        <strain evidence="2 3">IBT 11181</strain>
    </source>
</reference>
<sequence length="519" mass="56412">MAGFVLSLRPDEDAMINGFIAAKRNNPFIKRWHDIYTAMWIGGVTNANGFHKHPLLRHLPLLNPPLSKSNLKLDVTMEPFTDYLAHFVAFERLRKLIDPSDGFDGLEYYHTMSGFRGVMKEGWHPKGKQGGKESWRGDFKGINQVAGWVGKGRDPNAEERSEHVSRPLSSLKDPSSFGPPPKRVGAGAPAGVSPRATPGPPRRGLGAPLAPEEMPQRPDEPEEQEDEAAAAPAPPPLPYRVNRTGISTEGLPPPPVRRTDSPIDSTASSQSRPNLPPRLPARNMTSNSPSPPPPPYSETDSSIQMNQDSVSRLQNAGVSVPELGIGRGDSEQSTTAQRGMSNQVNELQSRFAKMSTPGSQSLQSAPSPDERPSTTAPSAPRTGYDAHNTTASRTAPQPPNNLRQRSNEHIETGKQKLAAFNQKHRITERIHAYFEEQPAEASSQQAQSVAPPPPPHPNLSRQNSNIDVEVLSRRKAPPPPPPAKKSSLKSNPVSNNSSSRSSINDGRTPPPLPLGTKPR</sequence>
<feature type="compositionally biased region" description="Polar residues" evidence="1">
    <location>
        <begin position="387"/>
        <end position="404"/>
    </location>
</feature>
<comment type="caution">
    <text evidence="2">The sequence shown here is derived from an EMBL/GenBank/DDBJ whole genome shotgun (WGS) entry which is preliminary data.</text>
</comment>
<dbReference type="RefSeq" id="XP_020116152.1">
    <property type="nucleotide sequence ID" value="XM_020263611.1"/>
</dbReference>
<feature type="compositionally biased region" description="Basic and acidic residues" evidence="1">
    <location>
        <begin position="425"/>
        <end position="434"/>
    </location>
</feature>
<feature type="compositionally biased region" description="Low complexity" evidence="1">
    <location>
        <begin position="484"/>
        <end position="502"/>
    </location>
</feature>
<dbReference type="EMBL" id="LFMY01000016">
    <property type="protein sequence ID" value="OKL56031.1"/>
    <property type="molecule type" value="Genomic_DNA"/>
</dbReference>
<dbReference type="STRING" id="1441469.A0A225A6A3"/>
<feature type="region of interest" description="Disordered" evidence="1">
    <location>
        <begin position="146"/>
        <end position="519"/>
    </location>
</feature>
<feature type="compositionally biased region" description="Low complexity" evidence="1">
    <location>
        <begin position="202"/>
        <end position="213"/>
    </location>
</feature>
<feature type="compositionally biased region" description="Polar residues" evidence="1">
    <location>
        <begin position="331"/>
        <end position="348"/>
    </location>
</feature>
<feature type="compositionally biased region" description="Polar residues" evidence="1">
    <location>
        <begin position="262"/>
        <end position="271"/>
    </location>
</feature>